<dbReference type="InterPro" id="IPR029044">
    <property type="entry name" value="Nucleotide-diphossugar_trans"/>
</dbReference>
<proteinExistence type="predicted"/>
<dbReference type="GO" id="GO:0016779">
    <property type="term" value="F:nucleotidyltransferase activity"/>
    <property type="evidence" value="ECO:0007669"/>
    <property type="project" value="UniProtKB-KW"/>
</dbReference>
<reference evidence="5" key="1">
    <citation type="submission" date="2020-04" db="EMBL/GenBank/DDBJ databases">
        <title>A desert anoxygenic phototrophic bacterium fixes CO2 using RubisCO under aerobic conditions.</title>
        <authorList>
            <person name="Tang K."/>
        </authorList>
    </citation>
    <scope>NUCLEOTIDE SEQUENCE [LARGE SCALE GENOMIC DNA]</scope>
    <source>
        <strain evidence="5">MIMtkB3</strain>
    </source>
</reference>
<name>A0A858RA06_9PROT</name>
<dbReference type="PANTHER" id="PTHR43584">
    <property type="entry name" value="NUCLEOTIDYL TRANSFERASE"/>
    <property type="match status" value="1"/>
</dbReference>
<evidence type="ECO:0000256" key="3">
    <source>
        <dbReference type="ARBA" id="ARBA00022842"/>
    </source>
</evidence>
<dbReference type="InterPro" id="IPR025877">
    <property type="entry name" value="MobA-like_NTP_Trfase"/>
</dbReference>
<evidence type="ECO:0000259" key="4">
    <source>
        <dbReference type="Pfam" id="PF12804"/>
    </source>
</evidence>
<dbReference type="SUPFAM" id="SSF53448">
    <property type="entry name" value="Nucleotide-diphospho-sugar transferases"/>
    <property type="match status" value="1"/>
</dbReference>
<dbReference type="CDD" id="cd06422">
    <property type="entry name" value="NTP_transferase_like_1"/>
    <property type="match status" value="1"/>
</dbReference>
<sequence length="244" mass="26817">MISIRTAMVLAAGLGLRMRPITLETPKPLVRVGGQTLLDHALDRLEQAGVRQAVVNGHWLADKIRAHLEARTRGPATVFSYEETALETGGGVRKALPLLGTDPFFVVNADILWLDGPVPALRRMMNAWDPARMDALLLLAPTVWAVGYEGRGDYFLEPAGSARLRQADEVAPFVFGGVSIMKPELYEGSPEGPFSNLDLWKKAEAEGRLYGLRHEGPWYHVGTPEAIALVDQELRQPASQYVEP</sequence>
<evidence type="ECO:0000313" key="6">
    <source>
        <dbReference type="Proteomes" id="UP000501891"/>
    </source>
</evidence>
<evidence type="ECO:0000256" key="1">
    <source>
        <dbReference type="ARBA" id="ARBA00022679"/>
    </source>
</evidence>
<keyword evidence="6" id="KW-1185">Reference proteome</keyword>
<dbReference type="EMBL" id="CP051775">
    <property type="protein sequence ID" value="QJE74295.1"/>
    <property type="molecule type" value="Genomic_DNA"/>
</dbReference>
<dbReference type="PANTHER" id="PTHR43584:SF8">
    <property type="entry name" value="N-ACETYLMURAMATE ALPHA-1-PHOSPHATE URIDYLYLTRANSFERASE"/>
    <property type="match status" value="1"/>
</dbReference>
<feature type="domain" description="MobA-like NTP transferase" evidence="4">
    <location>
        <begin position="7"/>
        <end position="136"/>
    </location>
</feature>
<dbReference type="Gene3D" id="3.90.550.10">
    <property type="entry name" value="Spore Coat Polysaccharide Biosynthesis Protein SpsA, Chain A"/>
    <property type="match status" value="1"/>
</dbReference>
<accession>A0A858RA06</accession>
<keyword evidence="3" id="KW-0460">Magnesium</keyword>
<organism evidence="5 6">
    <name type="scientific">Aerophototrophica crusticola</name>
    <dbReference type="NCBI Taxonomy" id="1709002"/>
    <lineage>
        <taxon>Bacteria</taxon>
        <taxon>Pseudomonadati</taxon>
        <taxon>Pseudomonadota</taxon>
        <taxon>Alphaproteobacteria</taxon>
        <taxon>Rhodospirillales</taxon>
        <taxon>Rhodospirillaceae</taxon>
        <taxon>Aerophototrophica</taxon>
    </lineage>
</organism>
<dbReference type="KEGG" id="acru:HHL28_15505"/>
<protein>
    <submittedName>
        <fullName evidence="5">Nucleotidyltransferase family protein</fullName>
    </submittedName>
</protein>
<keyword evidence="2" id="KW-0548">Nucleotidyltransferase</keyword>
<gene>
    <name evidence="5" type="ORF">HHL28_15505</name>
</gene>
<evidence type="ECO:0000313" key="5">
    <source>
        <dbReference type="EMBL" id="QJE74295.1"/>
    </source>
</evidence>
<dbReference type="InterPro" id="IPR050065">
    <property type="entry name" value="GlmU-like"/>
</dbReference>
<dbReference type="Proteomes" id="UP000501891">
    <property type="component" value="Chromosome"/>
</dbReference>
<dbReference type="Pfam" id="PF12804">
    <property type="entry name" value="NTP_transf_3"/>
    <property type="match status" value="1"/>
</dbReference>
<keyword evidence="1" id="KW-0808">Transferase</keyword>
<evidence type="ECO:0000256" key="2">
    <source>
        <dbReference type="ARBA" id="ARBA00022695"/>
    </source>
</evidence>
<dbReference type="AlphaFoldDB" id="A0A858RA06"/>